<dbReference type="AlphaFoldDB" id="A0A382MZL4"/>
<name>A0A382MZL4_9ZZZZ</name>
<dbReference type="PROSITE" id="PS51257">
    <property type="entry name" value="PROKAR_LIPOPROTEIN"/>
    <property type="match status" value="1"/>
</dbReference>
<feature type="compositionally biased region" description="Low complexity" evidence="1">
    <location>
        <begin position="80"/>
        <end position="102"/>
    </location>
</feature>
<protein>
    <submittedName>
        <fullName evidence="2">Uncharacterized protein</fullName>
    </submittedName>
</protein>
<feature type="non-terminal residue" evidence="2">
    <location>
        <position position="108"/>
    </location>
</feature>
<evidence type="ECO:0000256" key="1">
    <source>
        <dbReference type="SAM" id="MobiDB-lite"/>
    </source>
</evidence>
<feature type="compositionally biased region" description="Low complexity" evidence="1">
    <location>
        <begin position="52"/>
        <end position="70"/>
    </location>
</feature>
<organism evidence="2">
    <name type="scientific">marine metagenome</name>
    <dbReference type="NCBI Taxonomy" id="408172"/>
    <lineage>
        <taxon>unclassified sequences</taxon>
        <taxon>metagenomes</taxon>
        <taxon>ecological metagenomes</taxon>
    </lineage>
</organism>
<proteinExistence type="predicted"/>
<evidence type="ECO:0000313" key="2">
    <source>
        <dbReference type="EMBL" id="SVC53970.1"/>
    </source>
</evidence>
<reference evidence="2" key="1">
    <citation type="submission" date="2018-05" db="EMBL/GenBank/DDBJ databases">
        <authorList>
            <person name="Lanie J.A."/>
            <person name="Ng W.-L."/>
            <person name="Kazmierczak K.M."/>
            <person name="Andrzejewski T.M."/>
            <person name="Davidsen T.M."/>
            <person name="Wayne K.J."/>
            <person name="Tettelin H."/>
            <person name="Glass J.I."/>
            <person name="Rusch D."/>
            <person name="Podicherti R."/>
            <person name="Tsui H.-C.T."/>
            <person name="Winkler M.E."/>
        </authorList>
    </citation>
    <scope>NUCLEOTIDE SEQUENCE</scope>
</reference>
<accession>A0A382MZL4</accession>
<dbReference type="EMBL" id="UINC01096790">
    <property type="protein sequence ID" value="SVC53970.1"/>
    <property type="molecule type" value="Genomic_DNA"/>
</dbReference>
<gene>
    <name evidence="2" type="ORF">METZ01_LOCUS306824</name>
</gene>
<sequence>MPFVDHKRVLSLGVAAFVVASMGWTSCTQAIRRPSQSPPWWAVSPAVDVDPQTETQTETPAETPASATSEMAQDVTAEVSADSSRSDSLASTAASASITDSTRLPMAG</sequence>
<feature type="region of interest" description="Disordered" evidence="1">
    <location>
        <begin position="48"/>
        <end position="108"/>
    </location>
</feature>